<dbReference type="Proteomes" id="UP000887159">
    <property type="component" value="Unassembled WGS sequence"/>
</dbReference>
<name>A0A8X6VM07_TRICX</name>
<dbReference type="AlphaFoldDB" id="A0A8X6VM07"/>
<comment type="caution">
    <text evidence="1">The sequence shown here is derived from an EMBL/GenBank/DDBJ whole genome shotgun (WGS) entry which is preliminary data.</text>
</comment>
<evidence type="ECO:0000313" key="2">
    <source>
        <dbReference type="Proteomes" id="UP000887159"/>
    </source>
</evidence>
<keyword evidence="2" id="KW-1185">Reference proteome</keyword>
<dbReference type="EMBL" id="BMAU01021304">
    <property type="protein sequence ID" value="GFY11345.1"/>
    <property type="molecule type" value="Genomic_DNA"/>
</dbReference>
<reference evidence="1" key="1">
    <citation type="submission" date="2020-08" db="EMBL/GenBank/DDBJ databases">
        <title>Multicomponent nature underlies the extraordinary mechanical properties of spider dragline silk.</title>
        <authorList>
            <person name="Kono N."/>
            <person name="Nakamura H."/>
            <person name="Mori M."/>
            <person name="Yoshida Y."/>
            <person name="Ohtoshi R."/>
            <person name="Malay A.D."/>
            <person name="Moran D.A.P."/>
            <person name="Tomita M."/>
            <person name="Numata K."/>
            <person name="Arakawa K."/>
        </authorList>
    </citation>
    <scope>NUCLEOTIDE SEQUENCE</scope>
</reference>
<proteinExistence type="predicted"/>
<evidence type="ECO:0000313" key="1">
    <source>
        <dbReference type="EMBL" id="GFY11345.1"/>
    </source>
</evidence>
<protein>
    <recommendedName>
        <fullName evidence="3">Tc1-like transposase DDE domain-containing protein</fullName>
    </recommendedName>
</protein>
<gene>
    <name evidence="1" type="ORF">TNCV_4473281</name>
</gene>
<evidence type="ECO:0008006" key="3">
    <source>
        <dbReference type="Google" id="ProtNLM"/>
    </source>
</evidence>
<organism evidence="1 2">
    <name type="scientific">Trichonephila clavipes</name>
    <name type="common">Golden silk orbweaver</name>
    <name type="synonym">Nephila clavipes</name>
    <dbReference type="NCBI Taxonomy" id="2585209"/>
    <lineage>
        <taxon>Eukaryota</taxon>
        <taxon>Metazoa</taxon>
        <taxon>Ecdysozoa</taxon>
        <taxon>Arthropoda</taxon>
        <taxon>Chelicerata</taxon>
        <taxon>Arachnida</taxon>
        <taxon>Araneae</taxon>
        <taxon>Araneomorphae</taxon>
        <taxon>Entelegynae</taxon>
        <taxon>Araneoidea</taxon>
        <taxon>Nephilidae</taxon>
        <taxon>Trichonephila</taxon>
    </lineage>
</organism>
<accession>A0A8X6VM07</accession>
<sequence>MDDNVRSHRAHPVDEFLESEDIRFAERIGGMTAIEWSMESGRRGFGASSGWRIFKVFDLAESLVTAL</sequence>